<organism evidence="2 3">
    <name type="scientific">Colletotrichum zoysiae</name>
    <dbReference type="NCBI Taxonomy" id="1216348"/>
    <lineage>
        <taxon>Eukaryota</taxon>
        <taxon>Fungi</taxon>
        <taxon>Dikarya</taxon>
        <taxon>Ascomycota</taxon>
        <taxon>Pezizomycotina</taxon>
        <taxon>Sordariomycetes</taxon>
        <taxon>Hypocreomycetidae</taxon>
        <taxon>Glomerellales</taxon>
        <taxon>Glomerellaceae</taxon>
        <taxon>Colletotrichum</taxon>
        <taxon>Colletotrichum graminicola species complex</taxon>
    </lineage>
</organism>
<protein>
    <submittedName>
        <fullName evidence="2">Uncharacterized protein</fullName>
    </submittedName>
</protein>
<reference evidence="2" key="1">
    <citation type="submission" date="2021-06" db="EMBL/GenBank/DDBJ databases">
        <title>Comparative genomics, transcriptomics and evolutionary studies reveal genomic signatures of adaptation to plant cell wall in hemibiotrophic fungi.</title>
        <authorList>
            <consortium name="DOE Joint Genome Institute"/>
            <person name="Baroncelli R."/>
            <person name="Diaz J.F."/>
            <person name="Benocci T."/>
            <person name="Peng M."/>
            <person name="Battaglia E."/>
            <person name="Haridas S."/>
            <person name="Andreopoulos W."/>
            <person name="Labutti K."/>
            <person name="Pangilinan J."/>
            <person name="Floch G.L."/>
            <person name="Makela M.R."/>
            <person name="Henrissat B."/>
            <person name="Grigoriev I.V."/>
            <person name="Crouch J.A."/>
            <person name="De Vries R.P."/>
            <person name="Sukno S.A."/>
            <person name="Thon M.R."/>
        </authorList>
    </citation>
    <scope>NUCLEOTIDE SEQUENCE</scope>
    <source>
        <strain evidence="2">MAFF235873</strain>
    </source>
</reference>
<gene>
    <name evidence="2" type="ORF">LX32DRAFT_688833</name>
</gene>
<proteinExistence type="predicted"/>
<dbReference type="Proteomes" id="UP001232148">
    <property type="component" value="Unassembled WGS sequence"/>
</dbReference>
<evidence type="ECO:0000313" key="2">
    <source>
        <dbReference type="EMBL" id="KAK2035189.1"/>
    </source>
</evidence>
<sequence length="480" mass="54875">MSGQLEGESHVDGDDVIEIKEEDPAPESPALGNIIPSNKPRERIFFFKRFFDGHPRLDVLLEIGAGQLHPVTNKEEFAIWEACDDLYIYRRDGPEVRLLQSVGTVEYQDPLSQVSKVKHNFAQKTCGFVGVRDSNGQLQVLKLAISGTSFHPRRERDKKDFLFNAKWQSRVKHFAKRMNINLRTIYDGHSQKATPESIGNWRAGHIEKKLSTHIVWTFLATYGLVDKTRKVSLQDLHQLRQRLRQEGRKPHFELHLSRAPCGTPQRPGRCVPFVQRLSQLTGVHFTIHSWEENVILDGSVPAKRATREVSKAGPQDLIECPSVYDSEGDELEAFLDDNEAQANIVFDGFEEAMPRLEVSTRAARRFGESIEKFRRQERHIEDITKPYPPTPVSEEQFQQMNPYGRASASSRSHFWEDSSPLSSRRQSVAYEENRKRRARKLEARRRRSAASASEVARHSTEMSALAGRLGSLLNSSRLLR</sequence>
<evidence type="ECO:0000313" key="3">
    <source>
        <dbReference type="Proteomes" id="UP001232148"/>
    </source>
</evidence>
<dbReference type="EMBL" id="MU842810">
    <property type="protein sequence ID" value="KAK2035189.1"/>
    <property type="molecule type" value="Genomic_DNA"/>
</dbReference>
<accession>A0AAD9M6I0</accession>
<feature type="region of interest" description="Disordered" evidence="1">
    <location>
        <begin position="425"/>
        <end position="462"/>
    </location>
</feature>
<keyword evidence="3" id="KW-1185">Reference proteome</keyword>
<evidence type="ECO:0000256" key="1">
    <source>
        <dbReference type="SAM" id="MobiDB-lite"/>
    </source>
</evidence>
<feature type="compositionally biased region" description="Basic residues" evidence="1">
    <location>
        <begin position="435"/>
        <end position="448"/>
    </location>
</feature>
<dbReference type="AlphaFoldDB" id="A0AAD9M6I0"/>
<name>A0AAD9M6I0_9PEZI</name>
<comment type="caution">
    <text evidence="2">The sequence shown here is derived from an EMBL/GenBank/DDBJ whole genome shotgun (WGS) entry which is preliminary data.</text>
</comment>